<organism evidence="4 5">
    <name type="scientific">Sunxiuqinia dokdonensis</name>
    <dbReference type="NCBI Taxonomy" id="1409788"/>
    <lineage>
        <taxon>Bacteria</taxon>
        <taxon>Pseudomonadati</taxon>
        <taxon>Bacteroidota</taxon>
        <taxon>Bacteroidia</taxon>
        <taxon>Marinilabiliales</taxon>
        <taxon>Prolixibacteraceae</taxon>
        <taxon>Sunxiuqinia</taxon>
    </lineage>
</organism>
<evidence type="ECO:0000313" key="4">
    <source>
        <dbReference type="EMBL" id="KOH44956.1"/>
    </source>
</evidence>
<accession>A0A0L8V929</accession>
<dbReference type="STRING" id="1409788.NC99_22680"/>
<keyword evidence="5" id="KW-1185">Reference proteome</keyword>
<sequence>MKAIEITQAGEMKMVVREMPQTGAEDILLKLSYVGLCGSDLSTYLGKNPLVQFPRIPGHEISAVIESVGAEVPATFQPGQQVTVVPYTNCGECSSCKQKRFNACRYNQTLGVQRDGAMAEYLAVPWQKVLADEQLSAVQLALVEPLTVGFHAVDNGKVTDSDTVVIFGCGMIGSGAIVRAHLRGAKVVAVDIDDSKLEVAKRLGADHVVNSKSQNLHEELQKMTGGHGPSVVVEAAGSPFTYQAAIEEVSFAGRVVCIGYAGSDISFATKLWVQKELEILGSRNANPSDFEAVIKYLKSGKLDENLLVSKIIAPEDVPAAVQDWSENHGKILKILVQF</sequence>
<name>A0A0L8V929_9BACT</name>
<dbReference type="InterPro" id="IPR013154">
    <property type="entry name" value="ADH-like_N"/>
</dbReference>
<dbReference type="RefSeq" id="WP_053183364.1">
    <property type="nucleotide sequence ID" value="NZ_LGIA01000150.1"/>
</dbReference>
<dbReference type="OrthoDB" id="9787435at2"/>
<dbReference type="SUPFAM" id="SSF50129">
    <property type="entry name" value="GroES-like"/>
    <property type="match status" value="1"/>
</dbReference>
<dbReference type="InterPro" id="IPR036291">
    <property type="entry name" value="NAD(P)-bd_dom_sf"/>
</dbReference>
<dbReference type="Pfam" id="PF08240">
    <property type="entry name" value="ADH_N"/>
    <property type="match status" value="1"/>
</dbReference>
<dbReference type="PANTHER" id="PTHR43401">
    <property type="entry name" value="L-THREONINE 3-DEHYDROGENASE"/>
    <property type="match status" value="1"/>
</dbReference>
<feature type="domain" description="Alcohol dehydrogenase-like N-terminal" evidence="3">
    <location>
        <begin position="24"/>
        <end position="130"/>
    </location>
</feature>
<dbReference type="Gene3D" id="3.40.50.720">
    <property type="entry name" value="NAD(P)-binding Rossmann-like Domain"/>
    <property type="match status" value="1"/>
</dbReference>
<dbReference type="Pfam" id="PF00107">
    <property type="entry name" value="ADH_zinc_N"/>
    <property type="match status" value="1"/>
</dbReference>
<evidence type="ECO:0000259" key="3">
    <source>
        <dbReference type="Pfam" id="PF08240"/>
    </source>
</evidence>
<comment type="caution">
    <text evidence="4">The sequence shown here is derived from an EMBL/GenBank/DDBJ whole genome shotgun (WGS) entry which is preliminary data.</text>
</comment>
<dbReference type="InterPro" id="IPR050129">
    <property type="entry name" value="Zn_alcohol_dh"/>
</dbReference>
<dbReference type="InterPro" id="IPR013149">
    <property type="entry name" value="ADH-like_C"/>
</dbReference>
<dbReference type="PANTHER" id="PTHR43401:SF2">
    <property type="entry name" value="L-THREONINE 3-DEHYDROGENASE"/>
    <property type="match status" value="1"/>
</dbReference>
<dbReference type="Proteomes" id="UP000036958">
    <property type="component" value="Unassembled WGS sequence"/>
</dbReference>
<dbReference type="Gene3D" id="3.90.180.10">
    <property type="entry name" value="Medium-chain alcohol dehydrogenases, catalytic domain"/>
    <property type="match status" value="1"/>
</dbReference>
<proteinExistence type="predicted"/>
<dbReference type="InterPro" id="IPR011032">
    <property type="entry name" value="GroES-like_sf"/>
</dbReference>
<dbReference type="PATRIC" id="fig|1409788.3.peg.2341"/>
<protein>
    <submittedName>
        <fullName evidence="4">Sorbitol dehydrogenase</fullName>
    </submittedName>
</protein>
<dbReference type="CDD" id="cd08261">
    <property type="entry name" value="Zn_ADH7"/>
    <property type="match status" value="1"/>
</dbReference>
<evidence type="ECO:0000256" key="1">
    <source>
        <dbReference type="ARBA" id="ARBA00023002"/>
    </source>
</evidence>
<evidence type="ECO:0000313" key="5">
    <source>
        <dbReference type="Proteomes" id="UP000036958"/>
    </source>
</evidence>
<dbReference type="EMBL" id="LGIA01000150">
    <property type="protein sequence ID" value="KOH44956.1"/>
    <property type="molecule type" value="Genomic_DNA"/>
</dbReference>
<dbReference type="GO" id="GO:0016491">
    <property type="term" value="F:oxidoreductase activity"/>
    <property type="evidence" value="ECO:0007669"/>
    <property type="project" value="UniProtKB-KW"/>
</dbReference>
<feature type="domain" description="Alcohol dehydrogenase-like C-terminal" evidence="2">
    <location>
        <begin position="172"/>
        <end position="298"/>
    </location>
</feature>
<dbReference type="SUPFAM" id="SSF51735">
    <property type="entry name" value="NAD(P)-binding Rossmann-fold domains"/>
    <property type="match status" value="1"/>
</dbReference>
<gene>
    <name evidence="4" type="ORF">NC99_22680</name>
</gene>
<reference evidence="5" key="1">
    <citation type="submission" date="2015-07" db="EMBL/GenBank/DDBJ databases">
        <title>Genome sequencing of Sunxiuqinia dokdonensis strain SK.</title>
        <authorList>
            <person name="Ahn S."/>
            <person name="Kim B.-C."/>
        </authorList>
    </citation>
    <scope>NUCLEOTIDE SEQUENCE [LARGE SCALE GENOMIC DNA]</scope>
    <source>
        <strain evidence="5">SK</strain>
    </source>
</reference>
<evidence type="ECO:0000259" key="2">
    <source>
        <dbReference type="Pfam" id="PF00107"/>
    </source>
</evidence>
<keyword evidence="1" id="KW-0560">Oxidoreductase</keyword>
<dbReference type="AlphaFoldDB" id="A0A0L8V929"/>